<dbReference type="Proteomes" id="UP000293036">
    <property type="component" value="Unassembled WGS sequence"/>
</dbReference>
<comment type="caution">
    <text evidence="4">The sequence shown here is derived from an EMBL/GenBank/DDBJ whole genome shotgun (WGS) entry which is preliminary data.</text>
</comment>
<keyword evidence="5" id="KW-1185">Reference proteome</keyword>
<keyword evidence="2" id="KW-0472">Membrane</keyword>
<dbReference type="NCBIfam" id="NF038134">
    <property type="entry name" value="choice_anch_M"/>
    <property type="match status" value="2"/>
</dbReference>
<reference evidence="4 5" key="1">
    <citation type="submission" date="2019-02" db="EMBL/GenBank/DDBJ databases">
        <title>Arcanobacterium bovis sp. nov., isolated from the milk of a cow with mastitis.</title>
        <authorList>
            <person name="Sammra O."/>
            <person name="Foster G."/>
            <person name="Hassan A."/>
            <person name="Alssahen M."/>
            <person name="Laemmler C."/>
            <person name="Borowiak M."/>
            <person name="Malorny B."/>
            <person name="Abdulmawjood A."/>
        </authorList>
    </citation>
    <scope>NUCLEOTIDE SEQUENCE [LARGE SCALE GENOMIC DNA]</scope>
    <source>
        <strain evidence="4 5">C605018/01/1</strain>
    </source>
</reference>
<feature type="region of interest" description="Disordered" evidence="1">
    <location>
        <begin position="32"/>
        <end position="52"/>
    </location>
</feature>
<evidence type="ECO:0000256" key="3">
    <source>
        <dbReference type="SAM" id="SignalP"/>
    </source>
</evidence>
<evidence type="ECO:0000256" key="2">
    <source>
        <dbReference type="SAM" id="Phobius"/>
    </source>
</evidence>
<feature type="signal peptide" evidence="3">
    <location>
        <begin position="1"/>
        <end position="32"/>
    </location>
</feature>
<protein>
    <submittedName>
        <fullName evidence="4">ABC transporter permease</fullName>
    </submittedName>
</protein>
<dbReference type="EMBL" id="SJDT01000001">
    <property type="protein sequence ID" value="TBW23828.1"/>
    <property type="molecule type" value="Genomic_DNA"/>
</dbReference>
<keyword evidence="2" id="KW-0812">Transmembrane</keyword>
<feature type="compositionally biased region" description="Gly residues" evidence="1">
    <location>
        <begin position="328"/>
        <end position="338"/>
    </location>
</feature>
<dbReference type="RefSeq" id="WP_131279399.1">
    <property type="nucleotide sequence ID" value="NZ_JBHSLR010000009.1"/>
</dbReference>
<feature type="region of interest" description="Disordered" evidence="1">
    <location>
        <begin position="840"/>
        <end position="860"/>
    </location>
</feature>
<feature type="region of interest" description="Disordered" evidence="1">
    <location>
        <begin position="596"/>
        <end position="619"/>
    </location>
</feature>
<feature type="region of interest" description="Disordered" evidence="1">
    <location>
        <begin position="315"/>
        <end position="351"/>
    </location>
</feature>
<accession>A0A4Q9V2J9</accession>
<gene>
    <name evidence="4" type="ORF">EZJ44_01450</name>
</gene>
<evidence type="ECO:0000313" key="5">
    <source>
        <dbReference type="Proteomes" id="UP000293036"/>
    </source>
</evidence>
<feature type="chain" id="PRO_5020854344" evidence="3">
    <location>
        <begin position="33"/>
        <end position="1032"/>
    </location>
</feature>
<keyword evidence="3" id="KW-0732">Signal</keyword>
<dbReference type="NCBIfam" id="TIGR03769">
    <property type="entry name" value="P_ac_wall_RPT"/>
    <property type="match status" value="2"/>
</dbReference>
<feature type="compositionally biased region" description="Low complexity" evidence="1">
    <location>
        <begin position="916"/>
        <end position="939"/>
    </location>
</feature>
<proteinExistence type="predicted"/>
<feature type="transmembrane region" description="Helical" evidence="2">
    <location>
        <begin position="1007"/>
        <end position="1029"/>
    </location>
</feature>
<feature type="compositionally biased region" description="Low complexity" evidence="1">
    <location>
        <begin position="318"/>
        <end position="327"/>
    </location>
</feature>
<feature type="region of interest" description="Disordered" evidence="1">
    <location>
        <begin position="882"/>
        <end position="939"/>
    </location>
</feature>
<dbReference type="InterPro" id="IPR022435">
    <property type="entry name" value="Surface-anchored_actinobac"/>
</dbReference>
<feature type="compositionally biased region" description="Low complexity" evidence="1">
    <location>
        <begin position="895"/>
        <end position="907"/>
    </location>
</feature>
<dbReference type="OrthoDB" id="4424311at2"/>
<sequence>MKIKKVIAAPILACGLLLSALPGVSGSSTAFAADSGSAGTADTEHKPGDPGYGDMVPADLKVPFGSKAALPGAKPDAENKVPHICAGKKLLHHAHVDAGYVTRVNGVFTVTVVDGQQVVKDPSTVCVRLAPDARSSDGQEISRMIVPDTAGYSFLGAPKTILWHAPQQEIDGWRPVWAGLGAFDSHHEVKLPADVLLDEVKLRLSKVTGPGKVEVWRTVGFEPPRRGLSSDPALPPVKLNVGSHGHWSWTFSQAGVYQLGFEASYQNLAKQTIVSQPSAITWLVGTDDDVELPKGTTTGSNPIKFSAEDILAGKVPAPGGDTTTPGDTTGGTNGGTTGGTTPPPSSNGNQADYEKAIRDQIVGVTYSPKFIPNTVVSAGKYVLRGSYPAPGTSENNYLNMKLVDATVPGKEQDVNKDKAFAIEVPDTLRQKVTQEAGDLYKSSLNGNVWHLPEKNTDKNASLGFDFSAITKDQVSQPIVYSVFYKQMPKEARYLSGNMSNNILKIRLDTASETPRDILDEGAVLDESHLFTRPGLYMIEYDVTAKDAKGNSSYDSRTVYFVVGNDTINVMRKMAYEKAVALADDPNSVPQPQLLPGSVINTTPTPPSGTGDNGGTTTTPTTPVAPAKISLAEARTQLNASLPGVLGALITKGHMDQMLSYDGKDARVFVHDTAVPSKPLMHQSGNFAYAVPDSAWKVIPNNPEYAELKKAAPQGVWMLPEAQEDGLPWVGFSTLSVKYDGVGKEGVKVSLRNVRGPGRMITGHSGIGTFTKLLDTETPDATVTYAKPNHDHQAFYFTAPGTYTMDFVYTMQLVDGSKVEKVLTARFLVGDTSVTAGKEHLENAGAPTDPASTAQPGPAGRQPLPVNEVVSHLNKGEAIPVWRDTAPGSGVPAPQPATAAVPVSSAPADTTSAVTPSSRAETGSAGRAARRGAAASVGAASSGDAGQVANALMQTPTPADPNAAQADPNAIAGTENAVQALDAPDEHVSSLTNPANGSKALGSGGTPFWQWGLLGTGVLAMIGAGSYVFAIRK</sequence>
<keyword evidence="2" id="KW-1133">Transmembrane helix</keyword>
<evidence type="ECO:0000256" key="1">
    <source>
        <dbReference type="SAM" id="MobiDB-lite"/>
    </source>
</evidence>
<name>A0A4Q9V2J9_9ACTO</name>
<evidence type="ECO:0000313" key="4">
    <source>
        <dbReference type="EMBL" id="TBW23828.1"/>
    </source>
</evidence>
<organism evidence="4 5">
    <name type="scientific">Arcanobacterium bovis</name>
    <dbReference type="NCBI Taxonomy" id="2529275"/>
    <lineage>
        <taxon>Bacteria</taxon>
        <taxon>Bacillati</taxon>
        <taxon>Actinomycetota</taxon>
        <taxon>Actinomycetes</taxon>
        <taxon>Actinomycetales</taxon>
        <taxon>Actinomycetaceae</taxon>
        <taxon>Arcanobacterium</taxon>
    </lineage>
</organism>
<dbReference type="AlphaFoldDB" id="A0A4Q9V2J9"/>